<evidence type="ECO:0000313" key="1">
    <source>
        <dbReference type="EMBL" id="KAI0092995.1"/>
    </source>
</evidence>
<comment type="caution">
    <text evidence="1">The sequence shown here is derived from an EMBL/GenBank/DDBJ whole genome shotgun (WGS) entry which is preliminary data.</text>
</comment>
<organism evidence="1 2">
    <name type="scientific">Irpex rosettiformis</name>
    <dbReference type="NCBI Taxonomy" id="378272"/>
    <lineage>
        <taxon>Eukaryota</taxon>
        <taxon>Fungi</taxon>
        <taxon>Dikarya</taxon>
        <taxon>Basidiomycota</taxon>
        <taxon>Agaricomycotina</taxon>
        <taxon>Agaricomycetes</taxon>
        <taxon>Polyporales</taxon>
        <taxon>Irpicaceae</taxon>
        <taxon>Irpex</taxon>
    </lineage>
</organism>
<dbReference type="EMBL" id="MU274902">
    <property type="protein sequence ID" value="KAI0092995.1"/>
    <property type="molecule type" value="Genomic_DNA"/>
</dbReference>
<sequence length="507" mass="57419">MNSIIILGVVLLCTAAVFIRASKKCRKLPLLPSPPADPLIGHLRIFPDTQVIGETFHAWSLKYGDIFSLRVPGKTIVVLNTEKAAYDLLEKRSAIYSDRIPIGYHDAIGWSDGIIHAPYGPFHNQQRKMYHDTLGKNVVSEYRTIQEREANTLLQGLLDKPKDFDRHALRFSGGIIAEVGYGHRIDSFDDEFFSIGERFLKFSNAATTPSLLDLHPAFAYLPSWAPGAWFVEFIKETKPVTDTIIHDNYQKVVDQMKAGMARPSFIATHLEAMHGRERDPEKERALKLAAGMIFAAGFETTWHTVTILIAALLLHPEVQQRAQKEIDEVIGRNRLPDLNDRESLPYVQCVINEVSRWQPVVPVGVPHRLMVDDIYNGMFIPKGSIIVANTRGMTWDEKRFHDPQQFKPERFLPKPEGAGEVFPMHAVFGWGRRICPGQHLAEGSFWTAATRILAVFTIAPMKDAMGKAVKLDIEFESVLIRHPKPFKCDIRPRDERARKLILDSCQD</sequence>
<proteinExistence type="predicted"/>
<dbReference type="Proteomes" id="UP001055072">
    <property type="component" value="Unassembled WGS sequence"/>
</dbReference>
<name>A0ACB8UH43_9APHY</name>
<gene>
    <name evidence="1" type="ORF">BDY19DRAFT_401526</name>
</gene>
<keyword evidence="2" id="KW-1185">Reference proteome</keyword>
<protein>
    <submittedName>
        <fullName evidence="1">Cytochrome P450</fullName>
    </submittedName>
</protein>
<accession>A0ACB8UH43</accession>
<evidence type="ECO:0000313" key="2">
    <source>
        <dbReference type="Proteomes" id="UP001055072"/>
    </source>
</evidence>
<reference evidence="1" key="1">
    <citation type="journal article" date="2021" name="Environ. Microbiol.">
        <title>Gene family expansions and transcriptome signatures uncover fungal adaptations to wood decay.</title>
        <authorList>
            <person name="Hage H."/>
            <person name="Miyauchi S."/>
            <person name="Viragh M."/>
            <person name="Drula E."/>
            <person name="Min B."/>
            <person name="Chaduli D."/>
            <person name="Navarro D."/>
            <person name="Favel A."/>
            <person name="Norest M."/>
            <person name="Lesage-Meessen L."/>
            <person name="Balint B."/>
            <person name="Merenyi Z."/>
            <person name="de Eugenio L."/>
            <person name="Morin E."/>
            <person name="Martinez A.T."/>
            <person name="Baldrian P."/>
            <person name="Stursova M."/>
            <person name="Martinez M.J."/>
            <person name="Novotny C."/>
            <person name="Magnuson J.K."/>
            <person name="Spatafora J.W."/>
            <person name="Maurice S."/>
            <person name="Pangilinan J."/>
            <person name="Andreopoulos W."/>
            <person name="LaButti K."/>
            <person name="Hundley H."/>
            <person name="Na H."/>
            <person name="Kuo A."/>
            <person name="Barry K."/>
            <person name="Lipzen A."/>
            <person name="Henrissat B."/>
            <person name="Riley R."/>
            <person name="Ahrendt S."/>
            <person name="Nagy L.G."/>
            <person name="Grigoriev I.V."/>
            <person name="Martin F."/>
            <person name="Rosso M.N."/>
        </authorList>
    </citation>
    <scope>NUCLEOTIDE SEQUENCE</scope>
    <source>
        <strain evidence="1">CBS 384.51</strain>
    </source>
</reference>